<name>A0A844G3D6_9BACT</name>
<dbReference type="InterPro" id="IPR017853">
    <property type="entry name" value="GH"/>
</dbReference>
<dbReference type="Gene3D" id="3.20.20.80">
    <property type="entry name" value="Glycosidases"/>
    <property type="match status" value="1"/>
</dbReference>
<keyword evidence="3" id="KW-1185">Reference proteome</keyword>
<dbReference type="EMBL" id="VUNS01000016">
    <property type="protein sequence ID" value="MST98217.1"/>
    <property type="molecule type" value="Genomic_DNA"/>
</dbReference>
<organism evidence="2 3">
    <name type="scientific">Victivallis lenta</name>
    <dbReference type="NCBI Taxonomy" id="2606640"/>
    <lineage>
        <taxon>Bacteria</taxon>
        <taxon>Pseudomonadati</taxon>
        <taxon>Lentisphaerota</taxon>
        <taxon>Lentisphaeria</taxon>
        <taxon>Victivallales</taxon>
        <taxon>Victivallaceae</taxon>
        <taxon>Victivallis</taxon>
    </lineage>
</organism>
<gene>
    <name evidence="2" type="ORF">FYJ85_14325</name>
</gene>
<proteinExistence type="predicted"/>
<dbReference type="GO" id="GO:0004553">
    <property type="term" value="F:hydrolase activity, hydrolyzing O-glycosyl compounds"/>
    <property type="evidence" value="ECO:0007669"/>
    <property type="project" value="TreeGrafter"/>
</dbReference>
<dbReference type="PANTHER" id="PTHR12631:SF10">
    <property type="entry name" value="BETA-XYLOSIDASE-LIKE PROTEIN-RELATED"/>
    <property type="match status" value="1"/>
</dbReference>
<evidence type="ECO:0008006" key="4">
    <source>
        <dbReference type="Google" id="ProtNLM"/>
    </source>
</evidence>
<protein>
    <recommendedName>
        <fullName evidence="4">Glycoside hydrolase family 5 domain-containing protein</fullName>
    </recommendedName>
</protein>
<evidence type="ECO:0000313" key="2">
    <source>
        <dbReference type="EMBL" id="MST98217.1"/>
    </source>
</evidence>
<feature type="chain" id="PRO_5032985160" description="Glycoside hydrolase family 5 domain-containing protein" evidence="1">
    <location>
        <begin position="20"/>
        <end position="774"/>
    </location>
</feature>
<sequence length="774" mass="84644">MIRKPAIIVSLFAALAAGAAVYPIDSCRSARNWVFIDGAEFGGARGGVAEAPGGLALKYDFTGGGAYVGIRPTFPLPDLPEYRITVAADRESSVNYRLTDANGRTFQGVPVTVRPGGDTVLTVSAAGPWSGAWGGREGVSAFTPPAAGLWLTVGKPGAAPFGGMLLVKSLAGVSDTPPEKSLAGKPFRESAIGWSLAGEWLPQYEGAELKLAAVPGENAVPAQLTLVEPRAGRDAATRFRLDPKDGERVLRWKPAFPYGVNPRSVTRIRFRLEAENGSAAEFASSIAGREAASRPDAPENGRGIRSARTGTCVHFNYAPKPEGPFAGWYPRARLLDEIAACGYKYIRDGLSAEERPEGGWKLREHDAETLRAARERGLELIAVIDMSADEPLDRFLERLAAIVRGSRGYVNVYELGNEPHNFGQWRQTFRHNGRDGSWNGYESDGTVSEWVRKHVEYTNAGADLIKKIAPDKTVIGLGSNTPTNFHALNLGVSPQLDGVVDHPYTYSLPPEKVPFGWNLAERDGIRVGDAENTFAGLIGSYREQFRKTGKMRTVWITEFGFTGFWFDGKNETGLYAGFTEEAQAVYLVRRFIEGLALPVAVSCQYDFLDDYGSGEHDAESNFGLLRADYSRKPAFYAVRRMNMLLHNAQPDPAAKVKVTAAPLHRSAQRGELIRDWDKQSIAAENGVRAYAFSDPAAPQERMLAVWSMQPYGREFNNRAVTLEIGGWERFAGLPAAVDLITGDSFGIPFEVKDGRLRIEDLPLKEHPLLITFRE</sequence>
<evidence type="ECO:0000313" key="3">
    <source>
        <dbReference type="Proteomes" id="UP000435649"/>
    </source>
</evidence>
<dbReference type="SUPFAM" id="SSF51445">
    <property type="entry name" value="(Trans)glycosidases"/>
    <property type="match status" value="1"/>
</dbReference>
<dbReference type="InterPro" id="IPR051923">
    <property type="entry name" value="Glycosyl_Hydrolase_39"/>
</dbReference>
<accession>A0A844G3D6</accession>
<dbReference type="RefSeq" id="WP_154419305.1">
    <property type="nucleotide sequence ID" value="NZ_VUNS01000016.1"/>
</dbReference>
<dbReference type="PANTHER" id="PTHR12631">
    <property type="entry name" value="ALPHA-L-IDURONIDASE"/>
    <property type="match status" value="1"/>
</dbReference>
<evidence type="ECO:0000256" key="1">
    <source>
        <dbReference type="SAM" id="SignalP"/>
    </source>
</evidence>
<reference evidence="2 3" key="1">
    <citation type="submission" date="2019-08" db="EMBL/GenBank/DDBJ databases">
        <title>In-depth cultivation of the pig gut microbiome towards novel bacterial diversity and tailored functional studies.</title>
        <authorList>
            <person name="Wylensek D."/>
            <person name="Hitch T.C.A."/>
            <person name="Clavel T."/>
        </authorList>
    </citation>
    <scope>NUCLEOTIDE SEQUENCE [LARGE SCALE GENOMIC DNA]</scope>
    <source>
        <strain evidence="2 3">BBE-744-WT-12</strain>
    </source>
</reference>
<dbReference type="Proteomes" id="UP000435649">
    <property type="component" value="Unassembled WGS sequence"/>
</dbReference>
<comment type="caution">
    <text evidence="2">The sequence shown here is derived from an EMBL/GenBank/DDBJ whole genome shotgun (WGS) entry which is preliminary data.</text>
</comment>
<dbReference type="AlphaFoldDB" id="A0A844G3D6"/>
<keyword evidence="1" id="KW-0732">Signal</keyword>
<feature type="signal peptide" evidence="1">
    <location>
        <begin position="1"/>
        <end position="19"/>
    </location>
</feature>